<dbReference type="Gene3D" id="1.10.443.10">
    <property type="entry name" value="Intergrase catalytic core"/>
    <property type="match status" value="1"/>
</dbReference>
<dbReference type="SUPFAM" id="SSF56349">
    <property type="entry name" value="DNA breaking-rejoining enzymes"/>
    <property type="match status" value="1"/>
</dbReference>
<keyword evidence="7" id="KW-1185">Reference proteome</keyword>
<dbReference type="InterPro" id="IPR050090">
    <property type="entry name" value="Tyrosine_recombinase_XerCD"/>
</dbReference>
<evidence type="ECO:0000313" key="7">
    <source>
        <dbReference type="Proteomes" id="UP000600877"/>
    </source>
</evidence>
<keyword evidence="4" id="KW-0233">DNA recombination</keyword>
<dbReference type="InterPro" id="IPR010998">
    <property type="entry name" value="Integrase_recombinase_N"/>
</dbReference>
<evidence type="ECO:0000313" key="6">
    <source>
        <dbReference type="EMBL" id="GGX85517.1"/>
    </source>
</evidence>
<dbReference type="Proteomes" id="UP000600877">
    <property type="component" value="Unassembled WGS sequence"/>
</dbReference>
<evidence type="ECO:0000256" key="4">
    <source>
        <dbReference type="ARBA" id="ARBA00023172"/>
    </source>
</evidence>
<reference evidence="7" key="1">
    <citation type="journal article" date="2019" name="Int. J. Syst. Evol. Microbiol.">
        <title>The Global Catalogue of Microorganisms (GCM) 10K type strain sequencing project: providing services to taxonomists for standard genome sequencing and annotation.</title>
        <authorList>
            <consortium name="The Broad Institute Genomics Platform"/>
            <consortium name="The Broad Institute Genome Sequencing Center for Infectious Disease"/>
            <person name="Wu L."/>
            <person name="Ma J."/>
        </authorList>
    </citation>
    <scope>NUCLEOTIDE SEQUENCE [LARGE SCALE GENOMIC DNA]</scope>
    <source>
        <strain evidence="7">KCTC 32041</strain>
    </source>
</reference>
<dbReference type="InterPro" id="IPR013762">
    <property type="entry name" value="Integrase-like_cat_sf"/>
</dbReference>
<dbReference type="InterPro" id="IPR004107">
    <property type="entry name" value="Integrase_SAM-like_N"/>
</dbReference>
<evidence type="ECO:0000256" key="2">
    <source>
        <dbReference type="ARBA" id="ARBA00022908"/>
    </source>
</evidence>
<keyword evidence="2" id="KW-0229">DNA integration</keyword>
<keyword evidence="3" id="KW-0238">DNA-binding</keyword>
<dbReference type="Gene3D" id="1.10.150.130">
    <property type="match status" value="1"/>
</dbReference>
<evidence type="ECO:0000259" key="5">
    <source>
        <dbReference type="Pfam" id="PF02899"/>
    </source>
</evidence>
<comment type="caution">
    <text evidence="6">The sequence shown here is derived from an EMBL/GenBank/DDBJ whole genome shotgun (WGS) entry which is preliminary data.</text>
</comment>
<dbReference type="PANTHER" id="PTHR30349:SF41">
    <property type="entry name" value="INTEGRASE_RECOMBINASE PROTEIN MJ0367-RELATED"/>
    <property type="match status" value="1"/>
</dbReference>
<organism evidence="6 7">
    <name type="scientific">Vogesella alkaliphila</name>
    <dbReference type="NCBI Taxonomy" id="1193621"/>
    <lineage>
        <taxon>Bacteria</taxon>
        <taxon>Pseudomonadati</taxon>
        <taxon>Pseudomonadota</taxon>
        <taxon>Betaproteobacteria</taxon>
        <taxon>Neisseriales</taxon>
        <taxon>Chromobacteriaceae</taxon>
        <taxon>Vogesella</taxon>
    </lineage>
</organism>
<protein>
    <submittedName>
        <fullName evidence="6">Integrase</fullName>
    </submittedName>
</protein>
<name>A0ABQ2YJA5_9NEIS</name>
<evidence type="ECO:0000256" key="3">
    <source>
        <dbReference type="ARBA" id="ARBA00023125"/>
    </source>
</evidence>
<dbReference type="Pfam" id="PF02899">
    <property type="entry name" value="Phage_int_SAM_1"/>
    <property type="match status" value="1"/>
</dbReference>
<feature type="domain" description="Integrase SAM-like N-terminal" evidence="5">
    <location>
        <begin position="100"/>
        <end position="174"/>
    </location>
</feature>
<dbReference type="PANTHER" id="PTHR30349">
    <property type="entry name" value="PHAGE INTEGRASE-RELATED"/>
    <property type="match status" value="1"/>
</dbReference>
<dbReference type="InterPro" id="IPR011010">
    <property type="entry name" value="DNA_brk_join_enz"/>
</dbReference>
<accession>A0ABQ2YJA5</accession>
<sequence length="486" mass="55292">MTRRARKILLPSLLVTEIAEATEDGAIRIRLPRNSPHEAYFVRPRQEEAHVGRRLNDSSIPSRVQFNLFPLVLDTEGAPWAEANVYLLSRIKDSQAPAMSTYSSIADDLAAYRRYLDEAGIDWMHFPAHKLSRPTYRYSGHLKLAIAAGEIASSTAKRRMSAVISFYAWLISEGVLAPEYSPWKASDRYIELKDTHGFKFSKRVTTTDVSLHIAKQDDPYAGTIDDGGKLRPLSQDEQAWLLEALISLSNTEMTLIHLFALLTGARIQTILTFRVRHVLLELDEPHPFELRFPVGPGTGIDTKNDKQLVLHIPVWFYQMLRTYAQSERARRRRHRAVGGDTEDQYLFLSIRGTPLYQSKAGSQTFNASASIRHAKAGQGVRQFITERVIPFIREKYNTPGFSYQFHDTRATFGMNLTDAQLGLVSKGEVTLHEAREFVKNRMCHESSATTDRYLQYRKNLKLVRAATAAYSNHLRQLAELALRDIQ</sequence>
<dbReference type="EMBL" id="BMYW01000003">
    <property type="protein sequence ID" value="GGX85517.1"/>
    <property type="molecule type" value="Genomic_DNA"/>
</dbReference>
<comment type="similarity">
    <text evidence="1">Belongs to the 'phage' integrase family.</text>
</comment>
<gene>
    <name evidence="6" type="ORF">GCM10011290_11460</name>
</gene>
<evidence type="ECO:0000256" key="1">
    <source>
        <dbReference type="ARBA" id="ARBA00008857"/>
    </source>
</evidence>
<proteinExistence type="inferred from homology"/>